<dbReference type="OrthoDB" id="9813151at2"/>
<sequence>MPFAIFKQKKVLKPLLTLCLFFTLYLIYLYNSNAFMFLSNGCEVFIGFTIMIIAINTRNISQNKTFTLLALSLGFVSLVEMVSIFFAYNANIHTSSDKYIYLQVFGDYLKVLSIILFCKFYNKPIKFKAIASWYSAFILIFMLLLICFDVFPSIHEILFFNITIRNTANILLYIVSLLLTHDIYKNRRKFTSHDAKTLLSISVSLNITILLFIFAKPYDKIFNPTAHIALLVYLFFVYKMVIQSILVEPYNMLFNDLVKRTNELEKTKDLYKDLVESLPASILIRQDDKIVFANATSLNLFKCSNKNDIKGKHITSMISPECIVSFIEKSKSDEGSFETQFKTLDENVFDAEVSEIDILFNDSPCTLTLIKDISEKKKINELNLKLQRKIEEDTIRNNFFSNLSHELRTPINVMYSAIQLQDIYISNKNIDGIMKYNEIIKQNCFRLLRMCNNLIDITRLDSNYLNPNKSFLNIVTIIENIILSVSFHVKNKNMSIVFDTNIEECFVLCDGDIIERIMLNLISNSLKYGKDHGNILVNIVDDDDHISIFFEDDGPGIPKDSLDSIFDRFVQVDKSFTRISEGSGLGLPLVKSLVELLDGSISLTSVEGEGCKYKITFPKALNFSYSEVAVFSDKYIESTKTIEKVNIEFSDIYL</sequence>
<keyword evidence="6 9" id="KW-0418">Kinase</keyword>
<dbReference type="STRING" id="1128398.Curi_c26310"/>
<dbReference type="PRINTS" id="PR00344">
    <property type="entry name" value="BCTRLSENSOR"/>
</dbReference>
<keyword evidence="7" id="KW-0902">Two-component regulatory system</keyword>
<dbReference type="Pfam" id="PF02518">
    <property type="entry name" value="HATPase_c"/>
    <property type="match status" value="1"/>
</dbReference>
<dbReference type="Gene3D" id="3.30.565.10">
    <property type="entry name" value="Histidine kinase-like ATPase, C-terminal domain"/>
    <property type="match status" value="1"/>
</dbReference>
<dbReference type="GO" id="GO:0000155">
    <property type="term" value="F:phosphorelay sensor kinase activity"/>
    <property type="evidence" value="ECO:0007669"/>
    <property type="project" value="InterPro"/>
</dbReference>
<dbReference type="SUPFAM" id="SSF55785">
    <property type="entry name" value="PYP-like sensor domain (PAS domain)"/>
    <property type="match status" value="1"/>
</dbReference>
<dbReference type="GO" id="GO:0005886">
    <property type="term" value="C:plasma membrane"/>
    <property type="evidence" value="ECO:0007669"/>
    <property type="project" value="TreeGrafter"/>
</dbReference>
<dbReference type="SMART" id="SM00388">
    <property type="entry name" value="HisKA"/>
    <property type="match status" value="1"/>
</dbReference>
<reference evidence="9 10" key="1">
    <citation type="journal article" date="2012" name="PLoS ONE">
        <title>The purine-utilizing bacterium Clostridium acidurici 9a: a genome-guided metabolic reconsideration.</title>
        <authorList>
            <person name="Hartwich K."/>
            <person name="Poehlein A."/>
            <person name="Daniel R."/>
        </authorList>
    </citation>
    <scope>NUCLEOTIDE SEQUENCE [LARGE SCALE GENOMIC DNA]</scope>
    <source>
        <strain evidence="10">ATCC 7906 / DSM 604 / BCRC 14475 / CIP 104303 / KCTC 5404 / NCIMB 10678 / 9a</strain>
    </source>
</reference>
<evidence type="ECO:0000313" key="10">
    <source>
        <dbReference type="Proteomes" id="UP000006094"/>
    </source>
</evidence>
<dbReference type="Gene3D" id="1.10.287.130">
    <property type="match status" value="1"/>
</dbReference>
<proteinExistence type="predicted"/>
<dbReference type="PATRIC" id="fig|1128398.3.peg.2708"/>
<dbReference type="GO" id="GO:0016036">
    <property type="term" value="P:cellular response to phosphate starvation"/>
    <property type="evidence" value="ECO:0007669"/>
    <property type="project" value="TreeGrafter"/>
</dbReference>
<dbReference type="KEGG" id="cad:Curi_c26310"/>
<keyword evidence="5" id="KW-0808">Transferase</keyword>
<dbReference type="eggNOG" id="COG0642">
    <property type="taxonomic scope" value="Bacteria"/>
</dbReference>
<keyword evidence="10" id="KW-1185">Reference proteome</keyword>
<dbReference type="InterPro" id="IPR003661">
    <property type="entry name" value="HisK_dim/P_dom"/>
</dbReference>
<dbReference type="PANTHER" id="PTHR45453:SF1">
    <property type="entry name" value="PHOSPHATE REGULON SENSOR PROTEIN PHOR"/>
    <property type="match status" value="1"/>
</dbReference>
<evidence type="ECO:0000256" key="2">
    <source>
        <dbReference type="ARBA" id="ARBA00004370"/>
    </source>
</evidence>
<evidence type="ECO:0000313" key="9">
    <source>
        <dbReference type="EMBL" id="AFS79626.1"/>
    </source>
</evidence>
<organism evidence="9 10">
    <name type="scientific">Gottschalkia acidurici (strain ATCC 7906 / DSM 604 / BCRC 14475 / CIP 104303 / KCTC 5404 / NCIMB 10678 / 9a)</name>
    <name type="common">Clostridium acidurici</name>
    <dbReference type="NCBI Taxonomy" id="1128398"/>
    <lineage>
        <taxon>Bacteria</taxon>
        <taxon>Bacillati</taxon>
        <taxon>Bacillota</taxon>
        <taxon>Tissierellia</taxon>
        <taxon>Tissierellales</taxon>
        <taxon>Gottschalkiaceae</taxon>
        <taxon>Gottschalkia</taxon>
    </lineage>
</organism>
<dbReference type="Pfam" id="PF17159">
    <property type="entry name" value="MASE3"/>
    <property type="match status" value="1"/>
</dbReference>
<protein>
    <recommendedName>
        <fullName evidence="3">histidine kinase</fullName>
        <ecNumber evidence="3">2.7.13.3</ecNumber>
    </recommendedName>
</protein>
<dbReference type="RefSeq" id="WP_014968760.1">
    <property type="nucleotide sequence ID" value="NC_018664.1"/>
</dbReference>
<dbReference type="Pfam" id="PF00512">
    <property type="entry name" value="HisKA"/>
    <property type="match status" value="1"/>
</dbReference>
<dbReference type="CDD" id="cd00075">
    <property type="entry name" value="HATPase"/>
    <property type="match status" value="1"/>
</dbReference>
<dbReference type="SUPFAM" id="SSF47384">
    <property type="entry name" value="Homodimeric domain of signal transducing histidine kinase"/>
    <property type="match status" value="1"/>
</dbReference>
<accession>K0B4Y2</accession>
<dbReference type="PROSITE" id="PS50109">
    <property type="entry name" value="HIS_KIN"/>
    <property type="match status" value="1"/>
</dbReference>
<feature type="domain" description="Histidine kinase" evidence="8">
    <location>
        <begin position="402"/>
        <end position="621"/>
    </location>
</feature>
<dbReference type="InterPro" id="IPR033425">
    <property type="entry name" value="MASE3"/>
</dbReference>
<dbReference type="FunFam" id="3.30.565.10:FF:000006">
    <property type="entry name" value="Sensor histidine kinase WalK"/>
    <property type="match status" value="1"/>
</dbReference>
<comment type="subcellular location">
    <subcellularLocation>
        <location evidence="2">Membrane</location>
    </subcellularLocation>
</comment>
<dbReference type="HOGENOM" id="CLU_000445_89_20_9"/>
<keyword evidence="4" id="KW-0597">Phosphoprotein</keyword>
<dbReference type="InterPro" id="IPR003594">
    <property type="entry name" value="HATPase_dom"/>
</dbReference>
<dbReference type="CDD" id="cd00082">
    <property type="entry name" value="HisKA"/>
    <property type="match status" value="1"/>
</dbReference>
<evidence type="ECO:0000256" key="3">
    <source>
        <dbReference type="ARBA" id="ARBA00012438"/>
    </source>
</evidence>
<evidence type="ECO:0000256" key="1">
    <source>
        <dbReference type="ARBA" id="ARBA00000085"/>
    </source>
</evidence>
<dbReference type="InterPro" id="IPR036890">
    <property type="entry name" value="HATPase_C_sf"/>
</dbReference>
<comment type="catalytic activity">
    <reaction evidence="1">
        <text>ATP + protein L-histidine = ADP + protein N-phospho-L-histidine.</text>
        <dbReference type="EC" id="2.7.13.3"/>
    </reaction>
</comment>
<dbReference type="InterPro" id="IPR036097">
    <property type="entry name" value="HisK_dim/P_sf"/>
</dbReference>
<evidence type="ECO:0000256" key="6">
    <source>
        <dbReference type="ARBA" id="ARBA00022777"/>
    </source>
</evidence>
<dbReference type="InterPro" id="IPR050351">
    <property type="entry name" value="BphY/WalK/GraS-like"/>
</dbReference>
<name>K0B4Y2_GOTA9</name>
<dbReference type="InterPro" id="IPR035965">
    <property type="entry name" value="PAS-like_dom_sf"/>
</dbReference>
<dbReference type="InterPro" id="IPR004358">
    <property type="entry name" value="Sig_transdc_His_kin-like_C"/>
</dbReference>
<gene>
    <name evidence="9" type="ordered locus">Curi_c26310</name>
</gene>
<dbReference type="EMBL" id="CP003326">
    <property type="protein sequence ID" value="AFS79626.1"/>
    <property type="molecule type" value="Genomic_DNA"/>
</dbReference>
<dbReference type="InterPro" id="IPR005467">
    <property type="entry name" value="His_kinase_dom"/>
</dbReference>
<dbReference type="SUPFAM" id="SSF55874">
    <property type="entry name" value="ATPase domain of HSP90 chaperone/DNA topoisomerase II/histidine kinase"/>
    <property type="match status" value="1"/>
</dbReference>
<dbReference type="GO" id="GO:0004721">
    <property type="term" value="F:phosphoprotein phosphatase activity"/>
    <property type="evidence" value="ECO:0007669"/>
    <property type="project" value="TreeGrafter"/>
</dbReference>
<dbReference type="PANTHER" id="PTHR45453">
    <property type="entry name" value="PHOSPHATE REGULON SENSOR PROTEIN PHOR"/>
    <property type="match status" value="1"/>
</dbReference>
<evidence type="ECO:0000256" key="5">
    <source>
        <dbReference type="ARBA" id="ARBA00022679"/>
    </source>
</evidence>
<dbReference type="Proteomes" id="UP000006094">
    <property type="component" value="Chromosome"/>
</dbReference>
<evidence type="ECO:0000256" key="4">
    <source>
        <dbReference type="ARBA" id="ARBA00022553"/>
    </source>
</evidence>
<dbReference type="AlphaFoldDB" id="K0B4Y2"/>
<dbReference type="EC" id="2.7.13.3" evidence="3"/>
<evidence type="ECO:0000259" key="8">
    <source>
        <dbReference type="PROSITE" id="PS50109"/>
    </source>
</evidence>
<dbReference type="Gene3D" id="3.30.450.20">
    <property type="entry name" value="PAS domain"/>
    <property type="match status" value="1"/>
</dbReference>
<evidence type="ECO:0000256" key="7">
    <source>
        <dbReference type="ARBA" id="ARBA00023012"/>
    </source>
</evidence>
<dbReference type="SMART" id="SM00387">
    <property type="entry name" value="HATPase_c"/>
    <property type="match status" value="1"/>
</dbReference>